<feature type="transmembrane region" description="Helical" evidence="9">
    <location>
        <begin position="170"/>
        <end position="191"/>
    </location>
</feature>
<evidence type="ECO:0000256" key="7">
    <source>
        <dbReference type="ARBA" id="ARBA00023136"/>
    </source>
</evidence>
<proteinExistence type="inferred from homology"/>
<dbReference type="InterPro" id="IPR036259">
    <property type="entry name" value="MFS_trans_sf"/>
</dbReference>
<feature type="transmembrane region" description="Helical" evidence="9">
    <location>
        <begin position="203"/>
        <end position="222"/>
    </location>
</feature>
<dbReference type="PROSITE" id="PS50850">
    <property type="entry name" value="MFS"/>
    <property type="match status" value="1"/>
</dbReference>
<keyword evidence="12" id="KW-1185">Reference proteome</keyword>
<feature type="transmembrane region" description="Helical" evidence="9">
    <location>
        <begin position="316"/>
        <end position="334"/>
    </location>
</feature>
<dbReference type="InterPro" id="IPR050930">
    <property type="entry name" value="MFS_Vesicular_Transporter"/>
</dbReference>
<organism evidence="11 12">
    <name type="scientific">Oryctes borbonicus</name>
    <dbReference type="NCBI Taxonomy" id="1629725"/>
    <lineage>
        <taxon>Eukaryota</taxon>
        <taxon>Metazoa</taxon>
        <taxon>Ecdysozoa</taxon>
        <taxon>Arthropoda</taxon>
        <taxon>Hexapoda</taxon>
        <taxon>Insecta</taxon>
        <taxon>Pterygota</taxon>
        <taxon>Neoptera</taxon>
        <taxon>Endopterygota</taxon>
        <taxon>Coleoptera</taxon>
        <taxon>Polyphaga</taxon>
        <taxon>Scarabaeiformia</taxon>
        <taxon>Scarabaeidae</taxon>
        <taxon>Dynastinae</taxon>
        <taxon>Oryctes</taxon>
    </lineage>
</organism>
<evidence type="ECO:0000256" key="3">
    <source>
        <dbReference type="ARBA" id="ARBA00022448"/>
    </source>
</evidence>
<keyword evidence="3" id="KW-0813">Transport</keyword>
<evidence type="ECO:0000256" key="2">
    <source>
        <dbReference type="ARBA" id="ARBA00006829"/>
    </source>
</evidence>
<dbReference type="GO" id="GO:0043195">
    <property type="term" value="C:terminal bouton"/>
    <property type="evidence" value="ECO:0007669"/>
    <property type="project" value="TreeGrafter"/>
</dbReference>
<reference evidence="11 12" key="1">
    <citation type="submission" date="2015-09" db="EMBL/GenBank/DDBJ databases">
        <title>Draft genome of the scarab beetle Oryctes borbonicus.</title>
        <authorList>
            <person name="Meyer J.M."/>
            <person name="Markov G.V."/>
            <person name="Baskaran P."/>
            <person name="Herrmann M."/>
            <person name="Sommer R.J."/>
            <person name="Roedelsperger C."/>
        </authorList>
    </citation>
    <scope>NUCLEOTIDE SEQUENCE [LARGE SCALE GENOMIC DNA]</scope>
    <source>
        <strain evidence="11">OB123</strain>
        <tissue evidence="11">Whole animal</tissue>
    </source>
</reference>
<feature type="transmembrane region" description="Helical" evidence="9">
    <location>
        <begin position="340"/>
        <end position="361"/>
    </location>
</feature>
<evidence type="ECO:0000256" key="9">
    <source>
        <dbReference type="SAM" id="Phobius"/>
    </source>
</evidence>
<evidence type="ECO:0000256" key="6">
    <source>
        <dbReference type="ARBA" id="ARBA00022989"/>
    </source>
</evidence>
<dbReference type="AlphaFoldDB" id="A0A0T6B120"/>
<comment type="similarity">
    <text evidence="2">Belongs to the major facilitator superfamily. Vesicular transporter family.</text>
</comment>
<dbReference type="Pfam" id="PF07690">
    <property type="entry name" value="MFS_1"/>
    <property type="match status" value="1"/>
</dbReference>
<accession>A0A0T6B120</accession>
<feature type="domain" description="Major facilitator superfamily (MFS) profile" evidence="10">
    <location>
        <begin position="42"/>
        <end position="433"/>
    </location>
</feature>
<dbReference type="GO" id="GO:0030122">
    <property type="term" value="C:AP-2 adaptor complex"/>
    <property type="evidence" value="ECO:0007669"/>
    <property type="project" value="TreeGrafter"/>
</dbReference>
<feature type="transmembrane region" description="Helical" evidence="9">
    <location>
        <begin position="80"/>
        <end position="102"/>
    </location>
</feature>
<dbReference type="Gene3D" id="1.20.1250.20">
    <property type="entry name" value="MFS general substrate transporter like domains"/>
    <property type="match status" value="1"/>
</dbReference>
<evidence type="ECO:0000256" key="1">
    <source>
        <dbReference type="ARBA" id="ARBA00004141"/>
    </source>
</evidence>
<dbReference type="Proteomes" id="UP000051574">
    <property type="component" value="Unassembled WGS sequence"/>
</dbReference>
<sequence>MMDKMSAATSAAILSRDYEETTTELTNNSKSSTSTTGSLRLRIAILVCAAFLLMLNNALYILFIPLVIEQYAVVSNNDFLYYYGGLYASKDIALLIMSPVVGGLIDRVGCVDPLISGIGFILISTIIFAFGESYWLFFTNRTFQGLNSAFTDTSIMVLIAILFPDDAARTNAFGALLGCSALGFLLASPFVTIVTKHLLESRIYFLGFDIAYLILGLIIFFLMKKYNCRQDLNVRRRKHDDIAWKILLDPYVLISAGSLAMSQIVLSFLQYVLPFWLGGYVALVSSVRMTCFLGLFSHISGILVALLLIKKDPHHRWLIVACGLVLQGFCGLILPFVSSYVFLLIPTCGITFSVALVRIVILPTLARLADSRHTSIYGSTFAISYVFYAIVDIIAPVTLYNLIPHTMLTVTFVGVALSSILYAPTLLFLRRIY</sequence>
<feature type="transmembrane region" description="Helical" evidence="9">
    <location>
        <begin position="242"/>
        <end position="266"/>
    </location>
</feature>
<keyword evidence="7 9" id="KW-0472">Membrane</keyword>
<feature type="transmembrane region" description="Helical" evidence="9">
    <location>
        <begin position="114"/>
        <end position="137"/>
    </location>
</feature>
<evidence type="ECO:0000313" key="12">
    <source>
        <dbReference type="Proteomes" id="UP000051574"/>
    </source>
</evidence>
<dbReference type="OrthoDB" id="5086884at2759"/>
<dbReference type="EMBL" id="LJIG01016286">
    <property type="protein sequence ID" value="KRT81057.1"/>
    <property type="molecule type" value="Genomic_DNA"/>
</dbReference>
<keyword evidence="4 9" id="KW-0812">Transmembrane</keyword>
<feature type="transmembrane region" description="Helical" evidence="9">
    <location>
        <begin position="382"/>
        <end position="403"/>
    </location>
</feature>
<feature type="transmembrane region" description="Helical" evidence="9">
    <location>
        <begin position="409"/>
        <end position="429"/>
    </location>
</feature>
<evidence type="ECO:0000256" key="4">
    <source>
        <dbReference type="ARBA" id="ARBA00022692"/>
    </source>
</evidence>
<comment type="subcellular location">
    <subcellularLocation>
        <location evidence="1">Membrane</location>
        <topology evidence="1">Multi-pass membrane protein</topology>
    </subcellularLocation>
</comment>
<feature type="transmembrane region" description="Helical" evidence="9">
    <location>
        <begin position="143"/>
        <end position="163"/>
    </location>
</feature>
<dbReference type="SUPFAM" id="SSF103473">
    <property type="entry name" value="MFS general substrate transporter"/>
    <property type="match status" value="1"/>
</dbReference>
<keyword evidence="5" id="KW-0532">Neurotransmitter transport</keyword>
<dbReference type="PANTHER" id="PTHR23506">
    <property type="entry name" value="GH10249P"/>
    <property type="match status" value="1"/>
</dbReference>
<keyword evidence="6 9" id="KW-1133">Transmembrane helix</keyword>
<evidence type="ECO:0000256" key="8">
    <source>
        <dbReference type="ARBA" id="ARBA00023180"/>
    </source>
</evidence>
<protein>
    <submittedName>
        <fullName evidence="11">Membrane transporter</fullName>
    </submittedName>
</protein>
<evidence type="ECO:0000256" key="5">
    <source>
        <dbReference type="ARBA" id="ARBA00022775"/>
    </source>
</evidence>
<dbReference type="GO" id="GO:0030121">
    <property type="term" value="C:AP-1 adaptor complex"/>
    <property type="evidence" value="ECO:0007669"/>
    <property type="project" value="TreeGrafter"/>
</dbReference>
<dbReference type="GO" id="GO:0005277">
    <property type="term" value="F:acetylcholine transmembrane transporter activity"/>
    <property type="evidence" value="ECO:0007669"/>
    <property type="project" value="TreeGrafter"/>
</dbReference>
<dbReference type="GO" id="GO:0007268">
    <property type="term" value="P:chemical synaptic transmission"/>
    <property type="evidence" value="ECO:0007669"/>
    <property type="project" value="TreeGrafter"/>
</dbReference>
<keyword evidence="8" id="KW-0325">Glycoprotein</keyword>
<dbReference type="InterPro" id="IPR011701">
    <property type="entry name" value="MFS"/>
</dbReference>
<evidence type="ECO:0000313" key="11">
    <source>
        <dbReference type="EMBL" id="KRT81057.1"/>
    </source>
</evidence>
<dbReference type="InterPro" id="IPR020846">
    <property type="entry name" value="MFS_dom"/>
</dbReference>
<gene>
    <name evidence="11" type="ORF">AMK59_6111</name>
</gene>
<feature type="transmembrane region" description="Helical" evidence="9">
    <location>
        <begin position="286"/>
        <end position="309"/>
    </location>
</feature>
<dbReference type="PANTHER" id="PTHR23506:SF13">
    <property type="entry name" value="VESICULAR ACETYLCHOLINE TRANSPORTER"/>
    <property type="match status" value="1"/>
</dbReference>
<name>A0A0T6B120_9SCAR</name>
<evidence type="ECO:0000259" key="10">
    <source>
        <dbReference type="PROSITE" id="PS50850"/>
    </source>
</evidence>
<feature type="transmembrane region" description="Helical" evidence="9">
    <location>
        <begin position="43"/>
        <end position="68"/>
    </location>
</feature>
<comment type="caution">
    <text evidence="11">The sequence shown here is derived from an EMBL/GenBank/DDBJ whole genome shotgun (WGS) entry which is preliminary data.</text>
</comment>